<dbReference type="Pfam" id="PF00656">
    <property type="entry name" value="Peptidase_C14"/>
    <property type="match status" value="1"/>
</dbReference>
<feature type="compositionally biased region" description="Basic and acidic residues" evidence="1">
    <location>
        <begin position="182"/>
        <end position="194"/>
    </location>
</feature>
<feature type="domain" description="DUF4214" evidence="4">
    <location>
        <begin position="310"/>
        <end position="361"/>
    </location>
</feature>
<dbReference type="InterPro" id="IPR025282">
    <property type="entry name" value="DUF4214"/>
</dbReference>
<proteinExistence type="predicted"/>
<dbReference type="Gene3D" id="2.60.40.1080">
    <property type="match status" value="1"/>
</dbReference>
<dbReference type="InterPro" id="IPR011600">
    <property type="entry name" value="Pept_C14_caspase"/>
</dbReference>
<evidence type="ECO:0000259" key="4">
    <source>
        <dbReference type="Pfam" id="PF13946"/>
    </source>
</evidence>
<feature type="domain" description="DUF4214" evidence="4">
    <location>
        <begin position="427"/>
        <end position="491"/>
    </location>
</feature>
<reference evidence="5" key="1">
    <citation type="journal article" date="2013" name="PLoS ONE">
        <title>Metagenomic insights into the carbohydrate-active enzymes carried by the microorganisms adhering to solid digesta in the rumen of cows.</title>
        <authorList>
            <person name="Wang L."/>
            <person name="Hatem A."/>
            <person name="Catalyurek U.V."/>
            <person name="Morrison M."/>
            <person name="Yu Z."/>
        </authorList>
    </citation>
    <scope>NUCLEOTIDE SEQUENCE</scope>
</reference>
<feature type="region of interest" description="Disordered" evidence="1">
    <location>
        <begin position="769"/>
        <end position="789"/>
    </location>
</feature>
<dbReference type="EMBL" id="KC246809">
    <property type="protein sequence ID" value="AHF24882.1"/>
    <property type="molecule type" value="Genomic_DNA"/>
</dbReference>
<dbReference type="GO" id="GO:0004197">
    <property type="term" value="F:cysteine-type endopeptidase activity"/>
    <property type="evidence" value="ECO:0007669"/>
    <property type="project" value="InterPro"/>
</dbReference>
<evidence type="ECO:0000313" key="5">
    <source>
        <dbReference type="EMBL" id="AHF24882.1"/>
    </source>
</evidence>
<dbReference type="GO" id="GO:0006508">
    <property type="term" value="P:proteolysis"/>
    <property type="evidence" value="ECO:0007669"/>
    <property type="project" value="InterPro"/>
</dbReference>
<sequence length="887" mass="97314">MLMCVVFLMTGGSIPALAEKQAATPTDLIGTEEPAAEETFEQKETVNGVRIIVTAEPGVFAAGTRLSIRKTDSAAFEQAAEAALESEKGNGGLIVHEIYSFSGAQINGTARVRLEKLRLKDLQEQYPDAEIRVFVLRYDETARELRDKAQKVSASISVDSNTAAFDITEPGLFDIAAAVRVPKAEKTEEQKPSAEDPDDPAEEKKQPADEEQTTPEIKKQSIQTAEEPGEVILSGADAKPEEETEENVKTGKPDQIKAFVTRCYELILGREPDPAGLKNWTDKLKKKSATAAQIISGFLNSKEFAGKRKTAEELVEILYKTMLNRASDYNGKINWLRKILDGASMNQLINGFCESAEFKGLCAKYGIESGKLESGKKAARPIAYSQKLVDFVSRCYREALGRNADAEGLHFWCMKLVSNEMSFKQVAKGFVFSQEMRNKKLNNEAFIKTLYRLYLGREAEAAGLSFWKNKMADGMTREQVNDGFANSAEFEGIIASFDPEAIEDLPSTFTLTADINELTIRNGGRSRAILSPELAGKEKNLIWKSSDGHILNVKQNGEIFGNYPGKAVLTVSTKAGKVIKSVTMTVRANYRAVLFSESTYAEGTLKRNRGDVRLMKTMLASVTGPDGGKYVVYSFDDLVANDIYNKTESLLIAPSRDGDVSIFFFAGHGDYRSKDPQYAGRLWCRRKQTWVELPELAKRLSRTKGKVIVLLESCGPGAALLERGNLTGAALTEEDEMADDRDLSEAVIRAFSSADPGLNIYQPELMPAGGGQGIGQPASRGEKNSSSGGALENGSGNLFLTEKFIVMVASGYLKSSYSIGTDTYNLFPYGIAKGVGTSGAMPADTEYGNGDGLLTVNELFKYVYQYTKRRQIPLVYPENSSYVLFKR</sequence>
<dbReference type="SUPFAM" id="SSF49373">
    <property type="entry name" value="Invasin/intimin cell-adhesion fragments"/>
    <property type="match status" value="1"/>
</dbReference>
<organism evidence="5">
    <name type="scientific">uncultured bacterium Contig21</name>
    <dbReference type="NCBI Taxonomy" id="1393535"/>
    <lineage>
        <taxon>Bacteria</taxon>
        <taxon>environmental samples</taxon>
    </lineage>
</organism>
<dbReference type="Gene3D" id="1.10.3130.20">
    <property type="entry name" value="Phycobilisome linker domain"/>
    <property type="match status" value="2"/>
</dbReference>
<dbReference type="AlphaFoldDB" id="W0FPZ9"/>
<dbReference type="InterPro" id="IPR038255">
    <property type="entry name" value="PBS_linker_sf"/>
</dbReference>
<protein>
    <submittedName>
        <fullName evidence="5">Hemolysin-type calcium-binding region</fullName>
    </submittedName>
</protein>
<evidence type="ECO:0000256" key="1">
    <source>
        <dbReference type="SAM" id="MobiDB-lite"/>
    </source>
</evidence>
<name>W0FPZ9_9BACT</name>
<feature type="domain" description="Peptidase C14 caspase" evidence="3">
    <location>
        <begin position="591"/>
        <end position="733"/>
    </location>
</feature>
<evidence type="ECO:0000259" key="3">
    <source>
        <dbReference type="Pfam" id="PF00656"/>
    </source>
</evidence>
<feature type="signal peptide" evidence="2">
    <location>
        <begin position="1"/>
        <end position="18"/>
    </location>
</feature>
<dbReference type="InterPro" id="IPR008964">
    <property type="entry name" value="Invasin/intimin_cell_adhesion"/>
</dbReference>
<feature type="region of interest" description="Disordered" evidence="1">
    <location>
        <begin position="182"/>
        <end position="252"/>
    </location>
</feature>
<dbReference type="Pfam" id="PF13946">
    <property type="entry name" value="DUF4214"/>
    <property type="match status" value="3"/>
</dbReference>
<feature type="compositionally biased region" description="Basic and acidic residues" evidence="1">
    <location>
        <begin position="238"/>
        <end position="252"/>
    </location>
</feature>
<feature type="chain" id="PRO_5004788759" evidence="2">
    <location>
        <begin position="19"/>
        <end position="887"/>
    </location>
</feature>
<evidence type="ECO:0000256" key="2">
    <source>
        <dbReference type="SAM" id="SignalP"/>
    </source>
</evidence>
<accession>W0FPZ9</accession>
<keyword evidence="2" id="KW-0732">Signal</keyword>
<feature type="domain" description="DUF4214" evidence="4">
    <location>
        <begin position="257"/>
        <end position="306"/>
    </location>
</feature>